<feature type="domain" description="Peptidase S9 prolyl oligopeptidase catalytic" evidence="2">
    <location>
        <begin position="397"/>
        <end position="608"/>
    </location>
</feature>
<keyword evidence="4" id="KW-1185">Reference proteome</keyword>
<dbReference type="Proteomes" id="UP000637632">
    <property type="component" value="Unassembled WGS sequence"/>
</dbReference>
<sequence>MFSPDGKNIAMLAAGANDRLVLAVMEVDKLKPKIVAGYEKTDVVFFSWVNNQRLVFGVGDRAIGDGDRDRGNGLFAINKDGSELRELIATGDTGGKFRVLNGYHDFLDVTHVPDSNDVYITRSTGTRKTPSYTLMKLNTQNGYNEVVQTPTNSVSFMIDKSGEVRVAETSEDNLSAVHYKDPKTQQWRKLIEYDNVKGHGFSPAFIAPDGQFYVTAAKKSDTVSVFRFDLEKNKLDDTSIVATKGFDFHGNFVFNKKENKLLGIHYESDAFSTLWLDEKWNSFQKAVDAALPNTANLIWGPETANNDTILVHSFSDVHPGSYLLFNTETKKFVPIGDVHPEVNSKTMSYKDFVRIKVRDGMEIPAYITLPKNSSGKNLPMVVMVHGGPYVRGGHWEWNRETQFLASRGYAVLEPDFRGSTGYGTKLFRAGWKQWGLAMQDDVTDATKWAIAQGYADPKRICIAGASYGGYATLMGLIKEPDLYRCGISWVGVTDINYLFDVTWSDTSGSAWSRYGMPLMIGDQTKDAEQLKATSPVTQAHRLTKPLILAYGAADRRVPLVHGEQFKKAAPKDAKIEWITYPNEGHGWRTLKNNVDFWTRTEKFLNENTAVK</sequence>
<dbReference type="Pfam" id="PF00326">
    <property type="entry name" value="Peptidase_S9"/>
    <property type="match status" value="1"/>
</dbReference>
<dbReference type="PANTHER" id="PTHR42776">
    <property type="entry name" value="SERINE PEPTIDASE S9 FAMILY MEMBER"/>
    <property type="match status" value="1"/>
</dbReference>
<evidence type="ECO:0000256" key="1">
    <source>
        <dbReference type="ARBA" id="ARBA00022801"/>
    </source>
</evidence>
<dbReference type="PANTHER" id="PTHR42776:SF27">
    <property type="entry name" value="DIPEPTIDYL PEPTIDASE FAMILY MEMBER 6"/>
    <property type="match status" value="1"/>
</dbReference>
<keyword evidence="1" id="KW-0378">Hydrolase</keyword>
<gene>
    <name evidence="3" type="ORF">H8K26_16405</name>
</gene>
<proteinExistence type="predicted"/>
<evidence type="ECO:0000259" key="2">
    <source>
        <dbReference type="Pfam" id="PF00326"/>
    </source>
</evidence>
<reference evidence="3 4" key="1">
    <citation type="submission" date="2020-08" db="EMBL/GenBank/DDBJ databases">
        <title>Novel species isolated from subtropical streams in China.</title>
        <authorList>
            <person name="Lu H."/>
        </authorList>
    </citation>
    <scope>NUCLEOTIDE SEQUENCE [LARGE SCALE GENOMIC DNA]</scope>
    <source>
        <strain evidence="3 4">CCTCC AB 2015119</strain>
    </source>
</reference>
<dbReference type="InterPro" id="IPR001375">
    <property type="entry name" value="Peptidase_S9_cat"/>
</dbReference>
<protein>
    <submittedName>
        <fullName evidence="3">S9 family peptidase</fullName>
    </submittedName>
</protein>
<name>A0ABR6XK71_9BURK</name>
<accession>A0ABR6XK71</accession>
<evidence type="ECO:0000313" key="4">
    <source>
        <dbReference type="Proteomes" id="UP000637632"/>
    </source>
</evidence>
<dbReference type="RefSeq" id="WP_190480954.1">
    <property type="nucleotide sequence ID" value="NZ_JACOFT010000007.1"/>
</dbReference>
<dbReference type="SUPFAM" id="SSF82171">
    <property type="entry name" value="DPP6 N-terminal domain-like"/>
    <property type="match status" value="1"/>
</dbReference>
<dbReference type="InterPro" id="IPR029058">
    <property type="entry name" value="AB_hydrolase_fold"/>
</dbReference>
<dbReference type="EMBL" id="JACOFT010000007">
    <property type="protein sequence ID" value="MBC3813025.1"/>
    <property type="molecule type" value="Genomic_DNA"/>
</dbReference>
<dbReference type="SUPFAM" id="SSF53474">
    <property type="entry name" value="alpha/beta-Hydrolases"/>
    <property type="match status" value="1"/>
</dbReference>
<organism evidence="3 4">
    <name type="scientific">Undibacterium aquatile</name>
    <dbReference type="NCBI Taxonomy" id="1537398"/>
    <lineage>
        <taxon>Bacteria</taxon>
        <taxon>Pseudomonadati</taxon>
        <taxon>Pseudomonadota</taxon>
        <taxon>Betaproteobacteria</taxon>
        <taxon>Burkholderiales</taxon>
        <taxon>Oxalobacteraceae</taxon>
        <taxon>Undibacterium</taxon>
    </lineage>
</organism>
<comment type="caution">
    <text evidence="3">The sequence shown here is derived from an EMBL/GenBank/DDBJ whole genome shotgun (WGS) entry which is preliminary data.</text>
</comment>
<dbReference type="Gene3D" id="3.40.50.1820">
    <property type="entry name" value="alpha/beta hydrolase"/>
    <property type="match status" value="1"/>
</dbReference>
<evidence type="ECO:0000313" key="3">
    <source>
        <dbReference type="EMBL" id="MBC3813025.1"/>
    </source>
</evidence>